<keyword evidence="7" id="KW-1185">Reference proteome</keyword>
<evidence type="ECO:0000313" key="7">
    <source>
        <dbReference type="Proteomes" id="UP001597294"/>
    </source>
</evidence>
<proteinExistence type="predicted"/>
<feature type="domain" description="HTH tetR-type" evidence="5">
    <location>
        <begin position="9"/>
        <end position="69"/>
    </location>
</feature>
<accession>A0ABW5BMS1</accession>
<evidence type="ECO:0000313" key="6">
    <source>
        <dbReference type="EMBL" id="MFD2206151.1"/>
    </source>
</evidence>
<keyword evidence="2 4" id="KW-0238">DNA-binding</keyword>
<evidence type="ECO:0000256" key="2">
    <source>
        <dbReference type="ARBA" id="ARBA00023125"/>
    </source>
</evidence>
<protein>
    <submittedName>
        <fullName evidence="6">TetR/AcrR family transcriptional regulator</fullName>
    </submittedName>
</protein>
<reference evidence="7" key="1">
    <citation type="journal article" date="2019" name="Int. J. Syst. Evol. Microbiol.">
        <title>The Global Catalogue of Microorganisms (GCM) 10K type strain sequencing project: providing services to taxonomists for standard genome sequencing and annotation.</title>
        <authorList>
            <consortium name="The Broad Institute Genomics Platform"/>
            <consortium name="The Broad Institute Genome Sequencing Center for Infectious Disease"/>
            <person name="Wu L."/>
            <person name="Ma J."/>
        </authorList>
    </citation>
    <scope>NUCLEOTIDE SEQUENCE [LARGE SCALE GENOMIC DNA]</scope>
    <source>
        <strain evidence="7">CGMCC 4.7192</strain>
    </source>
</reference>
<dbReference type="Gene3D" id="1.10.10.60">
    <property type="entry name" value="Homeodomain-like"/>
    <property type="match status" value="1"/>
</dbReference>
<keyword evidence="3" id="KW-0804">Transcription</keyword>
<evidence type="ECO:0000256" key="1">
    <source>
        <dbReference type="ARBA" id="ARBA00023015"/>
    </source>
</evidence>
<dbReference type="RefSeq" id="WP_380251448.1">
    <property type="nucleotide sequence ID" value="NZ_JBHUII010000004.1"/>
</dbReference>
<dbReference type="Gene3D" id="1.10.357.10">
    <property type="entry name" value="Tetracycline Repressor, domain 2"/>
    <property type="match status" value="1"/>
</dbReference>
<feature type="DNA-binding region" description="H-T-H motif" evidence="4">
    <location>
        <begin position="32"/>
        <end position="51"/>
    </location>
</feature>
<dbReference type="PANTHER" id="PTHR47506:SF7">
    <property type="entry name" value="TRANSCRIPTIONAL REGULATORY PROTEIN"/>
    <property type="match status" value="1"/>
</dbReference>
<evidence type="ECO:0000256" key="3">
    <source>
        <dbReference type="ARBA" id="ARBA00023163"/>
    </source>
</evidence>
<dbReference type="InterPro" id="IPR001647">
    <property type="entry name" value="HTH_TetR"/>
</dbReference>
<dbReference type="Proteomes" id="UP001597294">
    <property type="component" value="Unassembled WGS sequence"/>
</dbReference>
<dbReference type="PROSITE" id="PS50977">
    <property type="entry name" value="HTH_TETR_2"/>
    <property type="match status" value="1"/>
</dbReference>
<dbReference type="PRINTS" id="PR00455">
    <property type="entry name" value="HTHTETR"/>
</dbReference>
<keyword evidence="1" id="KW-0805">Transcription regulation</keyword>
<dbReference type="PANTHER" id="PTHR47506">
    <property type="entry name" value="TRANSCRIPTIONAL REGULATORY PROTEIN"/>
    <property type="match status" value="1"/>
</dbReference>
<organism evidence="6 7">
    <name type="scientific">Kiloniella antarctica</name>
    <dbReference type="NCBI Taxonomy" id="1550907"/>
    <lineage>
        <taxon>Bacteria</taxon>
        <taxon>Pseudomonadati</taxon>
        <taxon>Pseudomonadota</taxon>
        <taxon>Alphaproteobacteria</taxon>
        <taxon>Rhodospirillales</taxon>
        <taxon>Kiloniellaceae</taxon>
        <taxon>Kiloniella</taxon>
    </lineage>
</organism>
<comment type="caution">
    <text evidence="6">The sequence shown here is derived from an EMBL/GenBank/DDBJ whole genome shotgun (WGS) entry which is preliminary data.</text>
</comment>
<gene>
    <name evidence="6" type="ORF">ACFSKO_11025</name>
</gene>
<dbReference type="Pfam" id="PF00440">
    <property type="entry name" value="TetR_N"/>
    <property type="match status" value="1"/>
</dbReference>
<name>A0ABW5BMS1_9PROT</name>
<dbReference type="SUPFAM" id="SSF48498">
    <property type="entry name" value="Tetracyclin repressor-like, C-terminal domain"/>
    <property type="match status" value="1"/>
</dbReference>
<dbReference type="EMBL" id="JBHUII010000004">
    <property type="protein sequence ID" value="MFD2206151.1"/>
    <property type="molecule type" value="Genomic_DNA"/>
</dbReference>
<dbReference type="InterPro" id="IPR036271">
    <property type="entry name" value="Tet_transcr_reg_TetR-rel_C_sf"/>
</dbReference>
<dbReference type="InterPro" id="IPR009057">
    <property type="entry name" value="Homeodomain-like_sf"/>
</dbReference>
<evidence type="ECO:0000259" key="5">
    <source>
        <dbReference type="PROSITE" id="PS50977"/>
    </source>
</evidence>
<dbReference type="SUPFAM" id="SSF46689">
    <property type="entry name" value="Homeodomain-like"/>
    <property type="match status" value="1"/>
</dbReference>
<evidence type="ECO:0000256" key="4">
    <source>
        <dbReference type="PROSITE-ProRule" id="PRU00335"/>
    </source>
</evidence>
<sequence length="197" mass="21064">MQQKLSKREETRKRMLAAAGRSFRSYGYAGIGVDGIAKEAGVTSGAFYAHFGSKDGAFSSAVVEGLDEVIEGVPHFQLKHGVEWVQAFADYYLGQPHREDLACGCAMTTLTPEVARSNEGLQKLYEQKMTKIAMLIAEGLSGATEDNRIARAWAMLAVLIGGLNITRAMDSPALAQNIAEAVKVAAVKTAGQAQVVV</sequence>